<feature type="region of interest" description="Disordered" evidence="1">
    <location>
        <begin position="38"/>
        <end position="67"/>
    </location>
</feature>
<gene>
    <name evidence="3" type="ORF">RNB18_21190</name>
</gene>
<dbReference type="SUPFAM" id="SSF47598">
    <property type="entry name" value="Ribbon-helix-helix"/>
    <property type="match status" value="1"/>
</dbReference>
<evidence type="ECO:0000313" key="4">
    <source>
        <dbReference type="Proteomes" id="UP001183824"/>
    </source>
</evidence>
<reference evidence="4" key="1">
    <citation type="submission" date="2023-07" db="EMBL/GenBank/DDBJ databases">
        <title>30 novel species of actinomycetes from the DSMZ collection.</title>
        <authorList>
            <person name="Nouioui I."/>
        </authorList>
    </citation>
    <scope>NUCLEOTIDE SEQUENCE [LARGE SCALE GENOMIC DNA]</scope>
    <source>
        <strain evidence="4">DSM 41640</strain>
    </source>
</reference>
<sequence length="67" mass="7262">MIKFNLRLPEDLYDAAKDAAATDDRSLNSWLVSLVRHAVAPRDTPNRPDGDSAIPVPPRGSGPSPRP</sequence>
<accession>A0ABU2VB70</accession>
<keyword evidence="4" id="KW-1185">Reference proteome</keyword>
<name>A0ABU2VB70_9ACTN</name>
<dbReference type="GO" id="GO:0003677">
    <property type="term" value="F:DNA binding"/>
    <property type="evidence" value="ECO:0007669"/>
    <property type="project" value="UniProtKB-KW"/>
</dbReference>
<dbReference type="InterPro" id="IPR005569">
    <property type="entry name" value="Arc_DNA-bd_dom"/>
</dbReference>
<dbReference type="Proteomes" id="UP001183824">
    <property type="component" value="Unassembled WGS sequence"/>
</dbReference>
<proteinExistence type="predicted"/>
<comment type="caution">
    <text evidence="3">The sequence shown here is derived from an EMBL/GenBank/DDBJ whole genome shotgun (WGS) entry which is preliminary data.</text>
</comment>
<feature type="domain" description="Arc-like DNA binding" evidence="2">
    <location>
        <begin position="3"/>
        <end position="38"/>
    </location>
</feature>
<evidence type="ECO:0000313" key="3">
    <source>
        <dbReference type="EMBL" id="MDT0482684.1"/>
    </source>
</evidence>
<dbReference type="InterPro" id="IPR010985">
    <property type="entry name" value="Ribbon_hlx_hlx"/>
</dbReference>
<keyword evidence="3" id="KW-0238">DNA-binding</keyword>
<evidence type="ECO:0000256" key="1">
    <source>
        <dbReference type="SAM" id="MobiDB-lite"/>
    </source>
</evidence>
<dbReference type="EMBL" id="JAVREZ010000007">
    <property type="protein sequence ID" value="MDT0482684.1"/>
    <property type="molecule type" value="Genomic_DNA"/>
</dbReference>
<organism evidence="3 4">
    <name type="scientific">Streptomyces doebereineriae</name>
    <dbReference type="NCBI Taxonomy" id="3075528"/>
    <lineage>
        <taxon>Bacteria</taxon>
        <taxon>Bacillati</taxon>
        <taxon>Actinomycetota</taxon>
        <taxon>Actinomycetes</taxon>
        <taxon>Kitasatosporales</taxon>
        <taxon>Streptomycetaceae</taxon>
        <taxon>Streptomyces</taxon>
    </lineage>
</organism>
<evidence type="ECO:0000259" key="2">
    <source>
        <dbReference type="Pfam" id="PF03869"/>
    </source>
</evidence>
<dbReference type="Pfam" id="PF03869">
    <property type="entry name" value="Arc"/>
    <property type="match status" value="1"/>
</dbReference>
<dbReference type="Gene3D" id="1.10.1220.10">
    <property type="entry name" value="Met repressor-like"/>
    <property type="match status" value="1"/>
</dbReference>
<dbReference type="RefSeq" id="WP_311715664.1">
    <property type="nucleotide sequence ID" value="NZ_JAVREZ010000007.1"/>
</dbReference>
<feature type="compositionally biased region" description="Pro residues" evidence="1">
    <location>
        <begin position="55"/>
        <end position="67"/>
    </location>
</feature>
<protein>
    <submittedName>
        <fullName evidence="3">Arc family DNA-binding protein</fullName>
    </submittedName>
</protein>
<dbReference type="InterPro" id="IPR013321">
    <property type="entry name" value="Arc_rbn_hlx_hlx"/>
</dbReference>